<name>A0A250J9A0_9BACT</name>
<keyword evidence="2" id="KW-0596">Phosphopantetheine</keyword>
<dbReference type="CDD" id="cd05930">
    <property type="entry name" value="A_NRPS"/>
    <property type="match status" value="1"/>
</dbReference>
<keyword evidence="3" id="KW-0597">Phosphoprotein</keyword>
<evidence type="ECO:0000256" key="1">
    <source>
        <dbReference type="ARBA" id="ARBA00001957"/>
    </source>
</evidence>
<dbReference type="GO" id="GO:0003824">
    <property type="term" value="F:catalytic activity"/>
    <property type="evidence" value="ECO:0007669"/>
    <property type="project" value="InterPro"/>
</dbReference>
<dbReference type="Proteomes" id="UP000217257">
    <property type="component" value="Chromosome"/>
</dbReference>
<dbReference type="NCBIfam" id="TIGR01733">
    <property type="entry name" value="AA-adenyl-dom"/>
    <property type="match status" value="1"/>
</dbReference>
<dbReference type="Pfam" id="PF00975">
    <property type="entry name" value="Thioesterase"/>
    <property type="match status" value="1"/>
</dbReference>
<dbReference type="InterPro" id="IPR000873">
    <property type="entry name" value="AMP-dep_synth/lig_dom"/>
</dbReference>
<gene>
    <name evidence="6" type="ORF">CYFUS_005948</name>
</gene>
<dbReference type="InterPro" id="IPR001031">
    <property type="entry name" value="Thioesterase"/>
</dbReference>
<dbReference type="Gene3D" id="2.30.38.10">
    <property type="entry name" value="Luciferase, Domain 3"/>
    <property type="match status" value="1"/>
</dbReference>
<reference evidence="6 7" key="1">
    <citation type="submission" date="2017-06" db="EMBL/GenBank/DDBJ databases">
        <title>Sequencing and comparative analysis of myxobacterial genomes.</title>
        <authorList>
            <person name="Rupp O."/>
            <person name="Goesmann A."/>
            <person name="Sogaard-Andersen L."/>
        </authorList>
    </citation>
    <scope>NUCLEOTIDE SEQUENCE [LARGE SCALE GENOMIC DNA]</scope>
    <source>
        <strain evidence="6 7">DSM 52655</strain>
    </source>
</reference>
<dbReference type="Gene3D" id="1.10.10.1830">
    <property type="entry name" value="Non-ribosomal peptide synthase, adenylation domain"/>
    <property type="match status" value="1"/>
</dbReference>
<dbReference type="InterPro" id="IPR010071">
    <property type="entry name" value="AA_adenyl_dom"/>
</dbReference>
<dbReference type="InterPro" id="IPR036736">
    <property type="entry name" value="ACP-like_sf"/>
</dbReference>
<feature type="region of interest" description="Disordered" evidence="4">
    <location>
        <begin position="1028"/>
        <end position="1049"/>
    </location>
</feature>
<dbReference type="InterPro" id="IPR020802">
    <property type="entry name" value="TesA-like"/>
</dbReference>
<dbReference type="InterPro" id="IPR044894">
    <property type="entry name" value="TubC_N_sf"/>
</dbReference>
<evidence type="ECO:0000256" key="3">
    <source>
        <dbReference type="ARBA" id="ARBA00022553"/>
    </source>
</evidence>
<sequence length="1440" mass="159144">MSLGELLAELNRRGIEVWAEGESLRLRAPKGAADEALRRTLSEHKSGLLELLHARNREKSTVAITPVSRGGSAPLSYGQQRLWFLDRLEPGSSAYNLVMPLRVDGHLDARLLERCFIEIIRRHEILRTRYAEQEGVPVQIVDPEPRIEFRVLDEREVLAVEPRGTEAFLQREGERPFDLSRGPVVRLLVIDRGPEGQFIQVCMHHIAADEWARGILVRELMTLYAAFGGGQPSPLPPLGIQYSDFAIWQRDFLKGEGRRKLVDYWRKKLAGLPPLLELPADRARPRVQTYAGGEVPFELAPRLTELLKTSSHAANATPFMGMLAAFFALLHRLTGRDDVALGANSINRSRNELEPLVGFFVDNLVMRVDCGGGLGFSTLVERVREVVLEAFEHQDLPFDLLVEELKPPRNPGYNPLFQTVFSWVRVPGGYPEQGGVKLQPLEFETTTSRFDLNLFVEDHGDRLTGRFVFNRDLFDRGTIEHYVECFQTLLEGLLSEPERPIAGLPLLSAASRERVLRQWNDTRKDYPGSQCLHELIEARALRSPDACAVVVDDWELTYGELDQHSDRLAVYLQAQGIGPEGVVGIYLERSPELIVSFLAVLKAGGAFLALDPGEPSDRLRRILGDARPRVVLSSGELAGRLSALGSFTVIPVDEELPEVTGKHLRREVGPDHLAYILYTSGSTGQPKGTEITHRSIVNYLKWCVDAYKLQEGTGSPVLGSVSFDGTLTSLFAPLLAGRALFLLPRGKELELLTSEDYPEGGFSFIKMTPSHLRAFDGLGRAQRVLERAHAAVLGGEGLHGVDLATWRRQRIATRIINEYGPTEAAVACCIEELLPGDGPLPERIPIGRPIANTQLYILDRNRQPVPIGVPGELHIGGVGLARGYLGRPELTAERFIPNPFELETPGTGSARLYRTGDLARHLPDGRIEYLGRLDDQLKIRGHRVEPGEIESALGRHPQVVQAAVVLQRAPGREPRLVAYVEPRTWGAQAEGALKEELRKSLHGVIPEYMIPAVFVILEALPLTPSGKIDRKALPPPPEREHEASALVRRVGSSETERQLQALFGELLGLGTVAPNASFFELGGHSLLAVTLIARIRSRLGVEVPLNEVFERPTVEELARWVDAHSGAQSALALRLPDCVVALKPLGNKPPLFFAPPSAGSPAVYVSLARYLSPEQPVFGFQMPGVMDDLRPPETIEETAALYVDAMRQLQPHGPYRLAGWSFGGIIVCEMARQLEAMGEQVALLGLIDGAALDRQAARDNGENGEGLFASSQMVRVLTEAPLPRDYENVRLVGGWMGISLPESFGELFRRDTDGQRTYLWRFLRDAARTARNFLVTMQAERLYTFSSYAGPATLFRAGPPAIGVDTLVESVRRFARAGVEVIAVPGNHMTLIMDERNVIKLALRLQECLDKVLAAASSHEAPRAGMSAKGLNEQHSREVV</sequence>
<dbReference type="FunFam" id="2.30.38.10:FF:000001">
    <property type="entry name" value="Non-ribosomal peptide synthetase PvdI"/>
    <property type="match status" value="1"/>
</dbReference>
<feature type="domain" description="Carrier" evidence="5">
    <location>
        <begin position="1050"/>
        <end position="1125"/>
    </location>
</feature>
<dbReference type="SMART" id="SM00823">
    <property type="entry name" value="PKS_PP"/>
    <property type="match status" value="1"/>
</dbReference>
<dbReference type="Pfam" id="PF00668">
    <property type="entry name" value="Condensation"/>
    <property type="match status" value="1"/>
</dbReference>
<dbReference type="PROSITE" id="PS00455">
    <property type="entry name" value="AMP_BINDING"/>
    <property type="match status" value="1"/>
</dbReference>
<protein>
    <submittedName>
        <fullName evidence="6">Non-ribosomal peptide synthetase</fullName>
    </submittedName>
</protein>
<dbReference type="Gene3D" id="3.30.559.10">
    <property type="entry name" value="Chloramphenicol acetyltransferase-like domain"/>
    <property type="match status" value="1"/>
</dbReference>
<dbReference type="InterPro" id="IPR020845">
    <property type="entry name" value="AMP-binding_CS"/>
</dbReference>
<dbReference type="GO" id="GO:0005737">
    <property type="term" value="C:cytoplasm"/>
    <property type="evidence" value="ECO:0007669"/>
    <property type="project" value="TreeGrafter"/>
</dbReference>
<dbReference type="InterPro" id="IPR045851">
    <property type="entry name" value="AMP-bd_C_sf"/>
</dbReference>
<dbReference type="InterPro" id="IPR023213">
    <property type="entry name" value="CAT-like_dom_sf"/>
</dbReference>
<dbReference type="GO" id="GO:0031177">
    <property type="term" value="F:phosphopantetheine binding"/>
    <property type="evidence" value="ECO:0007669"/>
    <property type="project" value="InterPro"/>
</dbReference>
<dbReference type="GO" id="GO:0043041">
    <property type="term" value="P:amino acid activation for nonribosomal peptide biosynthetic process"/>
    <property type="evidence" value="ECO:0007669"/>
    <property type="project" value="TreeGrafter"/>
</dbReference>
<evidence type="ECO:0000259" key="5">
    <source>
        <dbReference type="PROSITE" id="PS50075"/>
    </source>
</evidence>
<dbReference type="InterPro" id="IPR006162">
    <property type="entry name" value="Ppantetheine_attach_site"/>
</dbReference>
<dbReference type="InterPro" id="IPR025110">
    <property type="entry name" value="AMP-bd_C"/>
</dbReference>
<dbReference type="Gene3D" id="3.40.50.1820">
    <property type="entry name" value="alpha/beta hydrolase"/>
    <property type="match status" value="1"/>
</dbReference>
<dbReference type="Pfam" id="PF13193">
    <property type="entry name" value="AMP-binding_C"/>
    <property type="match status" value="1"/>
</dbReference>
<organism evidence="6 7">
    <name type="scientific">Cystobacter fuscus</name>
    <dbReference type="NCBI Taxonomy" id="43"/>
    <lineage>
        <taxon>Bacteria</taxon>
        <taxon>Pseudomonadati</taxon>
        <taxon>Myxococcota</taxon>
        <taxon>Myxococcia</taxon>
        <taxon>Myxococcales</taxon>
        <taxon>Cystobacterineae</taxon>
        <taxon>Archangiaceae</taxon>
        <taxon>Cystobacter</taxon>
    </lineage>
</organism>
<evidence type="ECO:0000313" key="7">
    <source>
        <dbReference type="Proteomes" id="UP000217257"/>
    </source>
</evidence>
<dbReference type="SUPFAM" id="SSF56801">
    <property type="entry name" value="Acetyl-CoA synthetase-like"/>
    <property type="match status" value="1"/>
</dbReference>
<evidence type="ECO:0000256" key="2">
    <source>
        <dbReference type="ARBA" id="ARBA00022450"/>
    </source>
</evidence>
<comment type="cofactor">
    <cofactor evidence="1">
        <name>pantetheine 4'-phosphate</name>
        <dbReference type="ChEBI" id="CHEBI:47942"/>
    </cofactor>
</comment>
<dbReference type="SMART" id="SM00824">
    <property type="entry name" value="PKS_TE"/>
    <property type="match status" value="1"/>
</dbReference>
<dbReference type="EMBL" id="CP022098">
    <property type="protein sequence ID" value="ATB40499.1"/>
    <property type="molecule type" value="Genomic_DNA"/>
</dbReference>
<dbReference type="FunFam" id="3.40.50.980:FF:000001">
    <property type="entry name" value="Non-ribosomal peptide synthetase"/>
    <property type="match status" value="1"/>
</dbReference>
<dbReference type="InterPro" id="IPR009081">
    <property type="entry name" value="PP-bd_ACP"/>
</dbReference>
<dbReference type="PROSITE" id="PS50075">
    <property type="entry name" value="CARRIER"/>
    <property type="match status" value="1"/>
</dbReference>
<dbReference type="InterPro" id="IPR041464">
    <property type="entry name" value="TubC_N"/>
</dbReference>
<evidence type="ECO:0000313" key="6">
    <source>
        <dbReference type="EMBL" id="ATB40499.1"/>
    </source>
</evidence>
<dbReference type="InterPro" id="IPR029058">
    <property type="entry name" value="AB_hydrolase_fold"/>
</dbReference>
<dbReference type="Gene3D" id="3.30.559.30">
    <property type="entry name" value="Nonribosomal peptide synthetase, condensation domain"/>
    <property type="match status" value="1"/>
</dbReference>
<dbReference type="Pfam" id="PF00501">
    <property type="entry name" value="AMP-binding"/>
    <property type="match status" value="1"/>
</dbReference>
<dbReference type="InterPro" id="IPR020806">
    <property type="entry name" value="PKS_PP-bd"/>
</dbReference>
<dbReference type="FunFam" id="1.10.1200.10:FF:000005">
    <property type="entry name" value="Nonribosomal peptide synthetase 1"/>
    <property type="match status" value="1"/>
</dbReference>
<feature type="compositionally biased region" description="Basic and acidic residues" evidence="4">
    <location>
        <begin position="1028"/>
        <end position="1043"/>
    </location>
</feature>
<dbReference type="SUPFAM" id="SSF52777">
    <property type="entry name" value="CoA-dependent acyltransferases"/>
    <property type="match status" value="2"/>
</dbReference>
<dbReference type="Pfam" id="PF00550">
    <property type="entry name" value="PP-binding"/>
    <property type="match status" value="1"/>
</dbReference>
<dbReference type="Gene3D" id="3.30.300.30">
    <property type="match status" value="1"/>
</dbReference>
<dbReference type="Gene3D" id="3.40.50.980">
    <property type="match status" value="2"/>
</dbReference>
<evidence type="ECO:0000256" key="4">
    <source>
        <dbReference type="SAM" id="MobiDB-lite"/>
    </source>
</evidence>
<dbReference type="CDD" id="cd19531">
    <property type="entry name" value="LCL_NRPS-like"/>
    <property type="match status" value="1"/>
</dbReference>
<dbReference type="PROSITE" id="PS00012">
    <property type="entry name" value="PHOSPHOPANTETHEINE"/>
    <property type="match status" value="1"/>
</dbReference>
<dbReference type="RefSeq" id="WP_095988359.1">
    <property type="nucleotide sequence ID" value="NZ_CP022098.1"/>
</dbReference>
<dbReference type="SUPFAM" id="SSF47336">
    <property type="entry name" value="ACP-like"/>
    <property type="match status" value="1"/>
</dbReference>
<proteinExistence type="predicted"/>
<dbReference type="GO" id="GO:0044550">
    <property type="term" value="P:secondary metabolite biosynthetic process"/>
    <property type="evidence" value="ECO:0007669"/>
    <property type="project" value="TreeGrafter"/>
</dbReference>
<dbReference type="Gene3D" id="1.10.1200.10">
    <property type="entry name" value="ACP-like"/>
    <property type="match status" value="1"/>
</dbReference>
<dbReference type="KEGG" id="cfus:CYFUS_005948"/>
<dbReference type="PANTHER" id="PTHR45527">
    <property type="entry name" value="NONRIBOSOMAL PEPTIDE SYNTHETASE"/>
    <property type="match status" value="1"/>
</dbReference>
<accession>A0A250J9A0</accession>
<dbReference type="SUPFAM" id="SSF53474">
    <property type="entry name" value="alpha/beta-Hydrolases"/>
    <property type="match status" value="1"/>
</dbReference>
<dbReference type="PANTHER" id="PTHR45527:SF1">
    <property type="entry name" value="FATTY ACID SYNTHASE"/>
    <property type="match status" value="1"/>
</dbReference>
<dbReference type="Pfam" id="PF18563">
    <property type="entry name" value="TubC_N"/>
    <property type="match status" value="1"/>
</dbReference>
<dbReference type="InterPro" id="IPR001242">
    <property type="entry name" value="Condensation_dom"/>
</dbReference>